<reference evidence="2 3" key="1">
    <citation type="submission" date="2019-05" db="EMBL/GenBank/DDBJ databases">
        <title>Another draft genome of Portunus trituberculatus and its Hox gene families provides insights of decapod evolution.</title>
        <authorList>
            <person name="Jeong J.-H."/>
            <person name="Song I."/>
            <person name="Kim S."/>
            <person name="Choi T."/>
            <person name="Kim D."/>
            <person name="Ryu S."/>
            <person name="Kim W."/>
        </authorList>
    </citation>
    <scope>NUCLEOTIDE SEQUENCE [LARGE SCALE GENOMIC DNA]</scope>
    <source>
        <tissue evidence="2">Muscle</tissue>
    </source>
</reference>
<proteinExistence type="predicted"/>
<protein>
    <submittedName>
        <fullName evidence="2">Uncharacterized protein</fullName>
    </submittedName>
</protein>
<evidence type="ECO:0000256" key="1">
    <source>
        <dbReference type="SAM" id="MobiDB-lite"/>
    </source>
</evidence>
<feature type="region of interest" description="Disordered" evidence="1">
    <location>
        <begin position="57"/>
        <end position="80"/>
    </location>
</feature>
<name>A0A5B7GGN6_PORTR</name>
<gene>
    <name evidence="2" type="ORF">E2C01_050201</name>
</gene>
<dbReference type="EMBL" id="VSRR010013798">
    <property type="protein sequence ID" value="MPC56248.1"/>
    <property type="molecule type" value="Genomic_DNA"/>
</dbReference>
<organism evidence="2 3">
    <name type="scientific">Portunus trituberculatus</name>
    <name type="common">Swimming crab</name>
    <name type="synonym">Neptunus trituberculatus</name>
    <dbReference type="NCBI Taxonomy" id="210409"/>
    <lineage>
        <taxon>Eukaryota</taxon>
        <taxon>Metazoa</taxon>
        <taxon>Ecdysozoa</taxon>
        <taxon>Arthropoda</taxon>
        <taxon>Crustacea</taxon>
        <taxon>Multicrustacea</taxon>
        <taxon>Malacostraca</taxon>
        <taxon>Eumalacostraca</taxon>
        <taxon>Eucarida</taxon>
        <taxon>Decapoda</taxon>
        <taxon>Pleocyemata</taxon>
        <taxon>Brachyura</taxon>
        <taxon>Eubrachyura</taxon>
        <taxon>Portunoidea</taxon>
        <taxon>Portunidae</taxon>
        <taxon>Portuninae</taxon>
        <taxon>Portunus</taxon>
    </lineage>
</organism>
<dbReference type="Proteomes" id="UP000324222">
    <property type="component" value="Unassembled WGS sequence"/>
</dbReference>
<comment type="caution">
    <text evidence="2">The sequence shown here is derived from an EMBL/GenBank/DDBJ whole genome shotgun (WGS) entry which is preliminary data.</text>
</comment>
<dbReference type="AlphaFoldDB" id="A0A5B7GGN6"/>
<keyword evidence="3" id="KW-1185">Reference proteome</keyword>
<sequence>MDETIYSDTGDESGTHRLLKKYNTIQCLKTLKLFRNRGSKADGSVVRPIRVIVIDKTSKRKSERRGGSDGLLPIHLQPLTPPGGCPSPQWRLCGYV</sequence>
<accession>A0A5B7GGN6</accession>
<evidence type="ECO:0000313" key="3">
    <source>
        <dbReference type="Proteomes" id="UP000324222"/>
    </source>
</evidence>
<evidence type="ECO:0000313" key="2">
    <source>
        <dbReference type="EMBL" id="MPC56248.1"/>
    </source>
</evidence>